<evidence type="ECO:0000313" key="2">
    <source>
        <dbReference type="Proteomes" id="UP000789366"/>
    </source>
</evidence>
<keyword evidence="2" id="KW-1185">Reference proteome</keyword>
<accession>A0ACA9KUY0</accession>
<dbReference type="Proteomes" id="UP000789366">
    <property type="component" value="Unassembled WGS sequence"/>
</dbReference>
<dbReference type="EMBL" id="CAJVPW010001927">
    <property type="protein sequence ID" value="CAG8495137.1"/>
    <property type="molecule type" value="Genomic_DNA"/>
</dbReference>
<comment type="caution">
    <text evidence="1">The sequence shown here is derived from an EMBL/GenBank/DDBJ whole genome shotgun (WGS) entry which is preliminary data.</text>
</comment>
<proteinExistence type="predicted"/>
<organism evidence="1 2">
    <name type="scientific">Cetraspora pellucida</name>
    <dbReference type="NCBI Taxonomy" id="1433469"/>
    <lineage>
        <taxon>Eukaryota</taxon>
        <taxon>Fungi</taxon>
        <taxon>Fungi incertae sedis</taxon>
        <taxon>Mucoromycota</taxon>
        <taxon>Glomeromycotina</taxon>
        <taxon>Glomeromycetes</taxon>
        <taxon>Diversisporales</taxon>
        <taxon>Gigasporaceae</taxon>
        <taxon>Cetraspora</taxon>
    </lineage>
</organism>
<gene>
    <name evidence="1" type="ORF">SPELUC_LOCUS2743</name>
</gene>
<sequence>MPKYDVFGRYRKTEPTFLIAARGIVLLIIIALLAGYFAILTIFLVSDGGVIKSHLEPSPVIPIPDGSESTPEECSPYVLQPSCNNSTSDDRWHGYFTATEGLMFNQKEKRYAMYFTIYIDDPRYVRDNDKGMLIKAFDSEFNPITVPLSVNESAYKIDGEFFKSLDDLNLHVIGFQQMNWMFMNRHIRRKEISNFWTILGIPPSHFDEKYITTKYESVTNPGTAALASNQTITGQQFYANLFVGTMNWFQNIETEGKLQELHKKEYPKAIPLIERPRTNETLTERIDYLEKFLKQFFCDVSFMEDLREERELDDAENKIETIGKSPLLANSSSNGDPIDLEYLNKLFQSLINFIIVRKAQIAIYRAIPNYFSDINSEYIIREIESVITKATEKKSCEDLSPLTIGAEGICSNQTYPEKSNKIEEPVGPFVAIQNFFTGQERQARNIKRGNVSPNNMQWLDKFLSNLTAKMTLYFMNILLEREKKIGGDSKTLWRKFSDDYNYQGLIRNFRGRSGAHSIALLYEITDDVPFCQDGYSCTTTPCEKPTGIDSFPCIYSFPEEQPKEHWQNIISFIQEKDEKKQTPFTRSFPIHSFDKNTGCAYYFIRIDDHVLLVVLFTEKHSSHDNSISEFIMLLANRLSGIDVLINLQKLGE</sequence>
<evidence type="ECO:0000313" key="1">
    <source>
        <dbReference type="EMBL" id="CAG8495137.1"/>
    </source>
</evidence>
<name>A0ACA9KUY0_9GLOM</name>
<reference evidence="1" key="1">
    <citation type="submission" date="2021-06" db="EMBL/GenBank/DDBJ databases">
        <authorList>
            <person name="Kallberg Y."/>
            <person name="Tangrot J."/>
            <person name="Rosling A."/>
        </authorList>
    </citation>
    <scope>NUCLEOTIDE SEQUENCE</scope>
    <source>
        <strain evidence="1">28 12/20/2015</strain>
    </source>
</reference>
<protein>
    <submittedName>
        <fullName evidence="1">17030_t:CDS:1</fullName>
    </submittedName>
</protein>